<dbReference type="InterPro" id="IPR011990">
    <property type="entry name" value="TPR-like_helical_dom_sf"/>
</dbReference>
<dbReference type="InterPro" id="IPR036388">
    <property type="entry name" value="WH-like_DNA-bd_sf"/>
</dbReference>
<dbReference type="InterPro" id="IPR001867">
    <property type="entry name" value="OmpR/PhoB-type_DNA-bd"/>
</dbReference>
<evidence type="ECO:0000313" key="8">
    <source>
        <dbReference type="Proteomes" id="UP001595699"/>
    </source>
</evidence>
<feature type="domain" description="Bacterial transcriptional activator" evidence="6">
    <location>
        <begin position="100"/>
        <end position="220"/>
    </location>
</feature>
<dbReference type="PANTHER" id="PTHR35807:SF1">
    <property type="entry name" value="TRANSCRIPTIONAL REGULATOR REDD"/>
    <property type="match status" value="1"/>
</dbReference>
<dbReference type="InterPro" id="IPR027417">
    <property type="entry name" value="P-loop_NTPase"/>
</dbReference>
<dbReference type="Pfam" id="PF00486">
    <property type="entry name" value="Trans_reg_C"/>
    <property type="match status" value="1"/>
</dbReference>
<dbReference type="EMBL" id="JBHRZH010000009">
    <property type="protein sequence ID" value="MFC3761798.1"/>
    <property type="molecule type" value="Genomic_DNA"/>
</dbReference>
<dbReference type="CDD" id="cd00383">
    <property type="entry name" value="trans_reg_C"/>
    <property type="match status" value="1"/>
</dbReference>
<evidence type="ECO:0000259" key="5">
    <source>
        <dbReference type="SMART" id="SM00862"/>
    </source>
</evidence>
<dbReference type="Gene3D" id="3.40.50.300">
    <property type="entry name" value="P-loop containing nucleotide triphosphate hydrolases"/>
    <property type="match status" value="1"/>
</dbReference>
<sequence length="863" mass="92822">MTLVMQVEIELLGPLRVVVDCAVVELPGERLPVLLAVLAMSAGQPVPAERIVTAVWGVDVGVDARTNLQSNVRRLRRMLGDSAVETRGSGYALAVAPEAVDALRFGRLLDQGRLADALELWRGDPFDGLRSDVLAQTYGVRLWERYLDAVERRAALPELTELADRHPLRESLWARLLEALRAAGRDAEALERYEQLRRRLADELGTDPSPELRALHAELLGGSAPGVMPRQLPADASPFSGREAELAALDALLVQARGPVVISGTAGVGKTTLAVHWAHRVVDRFPDGQLYVDLRGFDPSEPPLAPSEALRGFLEALRVPPRQLPASPSAQAALYRSLLADSRTLVVLDNARDAGQVAPLLPGAPGCLAVVTSRSQLPGLVTSAGARPLALDLLDAAASRSLLASRLGSERARAEPAAVATLTERCAGLPLALAIVAARAALRPAYSLTRLAEELASAGLDGFDAGDAASSARSVFSWSYRSLSEPAARVFRLLALHPGPDVGLDAAASLAGGEVRRELDELARAHLVTERTPERYAFHDLLRAYARELGTADDAAALGRLLDHYVHTGRAADQLLFSHGETIPVDEPSSGTVLTALASEDEALAWFGAERLTLMALLRLGSAEHVCQLAWATHVYLHRQGFWHDRVAAQHAAVTASRQLDSAVAESRSCRYLGFAYADLGRFDEAHVHLDRALALAADPIDRAWTHHYRDLTFGQQGEEASALEAAREALSLFRAAGHVVGEAIALSDVAWYSGRLGADESTLADGKRALAMHRQVGNRAYEAHTLSCLADTYVRRGEVAAAESCYREALVVFEVLGDRFGEASTYAQLADLVDDADARRQAEAILRELDPPAAEQLKALLR</sequence>
<evidence type="ECO:0000256" key="4">
    <source>
        <dbReference type="ARBA" id="ARBA00023163"/>
    </source>
</evidence>
<dbReference type="Pfam" id="PF03704">
    <property type="entry name" value="BTAD"/>
    <property type="match status" value="1"/>
</dbReference>
<protein>
    <submittedName>
        <fullName evidence="7">BTAD domain-containing putative transcriptional regulator</fullName>
    </submittedName>
</protein>
<dbReference type="InterPro" id="IPR016032">
    <property type="entry name" value="Sig_transdc_resp-reg_C-effctor"/>
</dbReference>
<dbReference type="RefSeq" id="WP_205114493.1">
    <property type="nucleotide sequence ID" value="NZ_JAFBCM010000001.1"/>
</dbReference>
<keyword evidence="4" id="KW-0804">Transcription</keyword>
<evidence type="ECO:0000256" key="1">
    <source>
        <dbReference type="ARBA" id="ARBA00005820"/>
    </source>
</evidence>
<dbReference type="Proteomes" id="UP001595699">
    <property type="component" value="Unassembled WGS sequence"/>
</dbReference>
<evidence type="ECO:0000256" key="2">
    <source>
        <dbReference type="ARBA" id="ARBA00023015"/>
    </source>
</evidence>
<dbReference type="SMART" id="SM00862">
    <property type="entry name" value="Trans_reg_C"/>
    <property type="match status" value="1"/>
</dbReference>
<dbReference type="SMART" id="SM01043">
    <property type="entry name" value="BTAD"/>
    <property type="match status" value="1"/>
</dbReference>
<dbReference type="SMART" id="SM00028">
    <property type="entry name" value="TPR"/>
    <property type="match status" value="3"/>
</dbReference>
<dbReference type="InterPro" id="IPR019734">
    <property type="entry name" value="TPR_rpt"/>
</dbReference>
<comment type="similarity">
    <text evidence="1">Belongs to the AfsR/DnrI/RedD regulatory family.</text>
</comment>
<comment type="caution">
    <text evidence="7">The sequence shown here is derived from an EMBL/GenBank/DDBJ whole genome shotgun (WGS) entry which is preliminary data.</text>
</comment>
<dbReference type="Gene3D" id="1.25.40.10">
    <property type="entry name" value="Tetratricopeptide repeat domain"/>
    <property type="match status" value="2"/>
</dbReference>
<organism evidence="7 8">
    <name type="scientific">Tenggerimyces flavus</name>
    <dbReference type="NCBI Taxonomy" id="1708749"/>
    <lineage>
        <taxon>Bacteria</taxon>
        <taxon>Bacillati</taxon>
        <taxon>Actinomycetota</taxon>
        <taxon>Actinomycetes</taxon>
        <taxon>Propionibacteriales</taxon>
        <taxon>Nocardioidaceae</taxon>
        <taxon>Tenggerimyces</taxon>
    </lineage>
</organism>
<evidence type="ECO:0000313" key="7">
    <source>
        <dbReference type="EMBL" id="MFC3761798.1"/>
    </source>
</evidence>
<proteinExistence type="inferred from homology"/>
<evidence type="ECO:0000256" key="3">
    <source>
        <dbReference type="ARBA" id="ARBA00023125"/>
    </source>
</evidence>
<dbReference type="SUPFAM" id="SSF52540">
    <property type="entry name" value="P-loop containing nucleoside triphosphate hydrolases"/>
    <property type="match status" value="1"/>
</dbReference>
<feature type="domain" description="OmpR/PhoB-type" evidence="5">
    <location>
        <begin position="21"/>
        <end position="93"/>
    </location>
</feature>
<dbReference type="Gene3D" id="1.10.10.10">
    <property type="entry name" value="Winged helix-like DNA-binding domain superfamily/Winged helix DNA-binding domain"/>
    <property type="match status" value="1"/>
</dbReference>
<accession>A0ABV7YC99</accession>
<dbReference type="InterPro" id="IPR051677">
    <property type="entry name" value="AfsR-DnrI-RedD_regulator"/>
</dbReference>
<dbReference type="InterPro" id="IPR005158">
    <property type="entry name" value="BTAD"/>
</dbReference>
<dbReference type="SUPFAM" id="SSF46894">
    <property type="entry name" value="C-terminal effector domain of the bipartite response regulators"/>
    <property type="match status" value="1"/>
</dbReference>
<keyword evidence="8" id="KW-1185">Reference proteome</keyword>
<evidence type="ECO:0000259" key="6">
    <source>
        <dbReference type="SMART" id="SM01043"/>
    </source>
</evidence>
<dbReference type="Pfam" id="PF13374">
    <property type="entry name" value="TPR_10"/>
    <property type="match status" value="2"/>
</dbReference>
<dbReference type="CDD" id="cd15831">
    <property type="entry name" value="BTAD"/>
    <property type="match status" value="1"/>
</dbReference>
<dbReference type="SUPFAM" id="SSF48452">
    <property type="entry name" value="TPR-like"/>
    <property type="match status" value="2"/>
</dbReference>
<reference evidence="8" key="1">
    <citation type="journal article" date="2019" name="Int. J. Syst. Evol. Microbiol.">
        <title>The Global Catalogue of Microorganisms (GCM) 10K type strain sequencing project: providing services to taxonomists for standard genome sequencing and annotation.</title>
        <authorList>
            <consortium name="The Broad Institute Genomics Platform"/>
            <consortium name="The Broad Institute Genome Sequencing Center for Infectious Disease"/>
            <person name="Wu L."/>
            <person name="Ma J."/>
        </authorList>
    </citation>
    <scope>NUCLEOTIDE SEQUENCE [LARGE SCALE GENOMIC DNA]</scope>
    <source>
        <strain evidence="8">CGMCC 4.7241</strain>
    </source>
</reference>
<gene>
    <name evidence="7" type="ORF">ACFOUW_13215</name>
</gene>
<name>A0ABV7YC99_9ACTN</name>
<keyword evidence="3" id="KW-0238">DNA-binding</keyword>
<dbReference type="PANTHER" id="PTHR35807">
    <property type="entry name" value="TRANSCRIPTIONAL REGULATOR REDD-RELATED"/>
    <property type="match status" value="1"/>
</dbReference>
<dbReference type="PRINTS" id="PR00364">
    <property type="entry name" value="DISEASERSIST"/>
</dbReference>
<keyword evidence="2" id="KW-0805">Transcription regulation</keyword>